<evidence type="ECO:0000256" key="5">
    <source>
        <dbReference type="ARBA" id="ARBA00022989"/>
    </source>
</evidence>
<evidence type="ECO:0000256" key="3">
    <source>
        <dbReference type="ARBA" id="ARBA00022737"/>
    </source>
</evidence>
<evidence type="ECO:0000256" key="2">
    <source>
        <dbReference type="ARBA" id="ARBA00022692"/>
    </source>
</evidence>
<name>A0A8S2YSH8_9BILA</name>
<dbReference type="Proteomes" id="UP000682733">
    <property type="component" value="Unassembled WGS sequence"/>
</dbReference>
<dbReference type="GO" id="GO:0007156">
    <property type="term" value="P:homophilic cell adhesion via plasma membrane adhesion molecules"/>
    <property type="evidence" value="ECO:0007669"/>
    <property type="project" value="InterPro"/>
</dbReference>
<evidence type="ECO:0000256" key="6">
    <source>
        <dbReference type="ARBA" id="ARBA00023136"/>
    </source>
</evidence>
<dbReference type="CDD" id="cd11304">
    <property type="entry name" value="Cadherin_repeat"/>
    <property type="match status" value="1"/>
</dbReference>
<sequence length="127" mass="14308">IREDHNRTIPIGVITATDRDSNINNQMKYSLDDQTIPFYLTSNGELKLNSSVDREQRTIYEFNAIVMDVNESLISSSVPVIVHITDINDNAPRWISPQVNHTHLAINKDLIPLGSIIGHLQAEDSDE</sequence>
<comment type="subcellular location">
    <subcellularLocation>
        <location evidence="1">Membrane</location>
    </subcellularLocation>
</comment>
<reference evidence="9" key="1">
    <citation type="submission" date="2021-02" db="EMBL/GenBank/DDBJ databases">
        <authorList>
            <person name="Nowell W R."/>
        </authorList>
    </citation>
    <scope>NUCLEOTIDE SEQUENCE</scope>
</reference>
<feature type="non-terminal residue" evidence="9">
    <location>
        <position position="1"/>
    </location>
</feature>
<dbReference type="Gene3D" id="2.60.40.60">
    <property type="entry name" value="Cadherins"/>
    <property type="match status" value="1"/>
</dbReference>
<protein>
    <recommendedName>
        <fullName evidence="8">Cadherin domain-containing protein</fullName>
    </recommendedName>
</protein>
<evidence type="ECO:0000256" key="7">
    <source>
        <dbReference type="PROSITE-ProRule" id="PRU00043"/>
    </source>
</evidence>
<dbReference type="PROSITE" id="PS50268">
    <property type="entry name" value="CADHERIN_2"/>
    <property type="match status" value="1"/>
</dbReference>
<organism evidence="9 10">
    <name type="scientific">Didymodactylos carnosus</name>
    <dbReference type="NCBI Taxonomy" id="1234261"/>
    <lineage>
        <taxon>Eukaryota</taxon>
        <taxon>Metazoa</taxon>
        <taxon>Spiralia</taxon>
        <taxon>Gnathifera</taxon>
        <taxon>Rotifera</taxon>
        <taxon>Eurotatoria</taxon>
        <taxon>Bdelloidea</taxon>
        <taxon>Philodinida</taxon>
        <taxon>Philodinidae</taxon>
        <taxon>Didymodactylos</taxon>
    </lineage>
</organism>
<dbReference type="GO" id="GO:0005886">
    <property type="term" value="C:plasma membrane"/>
    <property type="evidence" value="ECO:0007669"/>
    <property type="project" value="UniProtKB-SubCell"/>
</dbReference>
<dbReference type="InterPro" id="IPR020894">
    <property type="entry name" value="Cadherin_CS"/>
</dbReference>
<dbReference type="SMART" id="SM00112">
    <property type="entry name" value="CA"/>
    <property type="match status" value="1"/>
</dbReference>
<dbReference type="PANTHER" id="PTHR24026">
    <property type="entry name" value="FAT ATYPICAL CADHERIN-RELATED"/>
    <property type="match status" value="1"/>
</dbReference>
<gene>
    <name evidence="9" type="ORF">TMI583_LOCUS50371</name>
</gene>
<feature type="domain" description="Cadherin" evidence="8">
    <location>
        <begin position="1"/>
        <end position="94"/>
    </location>
</feature>
<dbReference type="GO" id="GO:0005509">
    <property type="term" value="F:calcium ion binding"/>
    <property type="evidence" value="ECO:0007669"/>
    <property type="project" value="UniProtKB-UniRule"/>
</dbReference>
<feature type="non-terminal residue" evidence="9">
    <location>
        <position position="127"/>
    </location>
</feature>
<dbReference type="AlphaFoldDB" id="A0A8S2YSH8"/>
<dbReference type="SUPFAM" id="SSF49313">
    <property type="entry name" value="Cadherin-like"/>
    <property type="match status" value="1"/>
</dbReference>
<dbReference type="PROSITE" id="PS00232">
    <property type="entry name" value="CADHERIN_1"/>
    <property type="match status" value="1"/>
</dbReference>
<proteinExistence type="predicted"/>
<evidence type="ECO:0000313" key="9">
    <source>
        <dbReference type="EMBL" id="CAF4579938.1"/>
    </source>
</evidence>
<keyword evidence="6" id="KW-0472">Membrane</keyword>
<evidence type="ECO:0000259" key="8">
    <source>
        <dbReference type="PROSITE" id="PS50268"/>
    </source>
</evidence>
<dbReference type="InterPro" id="IPR002126">
    <property type="entry name" value="Cadherin-like_dom"/>
</dbReference>
<dbReference type="Pfam" id="PF00028">
    <property type="entry name" value="Cadherin"/>
    <property type="match status" value="1"/>
</dbReference>
<keyword evidence="5" id="KW-1133">Transmembrane helix</keyword>
<evidence type="ECO:0000313" key="10">
    <source>
        <dbReference type="Proteomes" id="UP000682733"/>
    </source>
</evidence>
<evidence type="ECO:0000256" key="4">
    <source>
        <dbReference type="ARBA" id="ARBA00022837"/>
    </source>
</evidence>
<evidence type="ECO:0000256" key="1">
    <source>
        <dbReference type="ARBA" id="ARBA00004370"/>
    </source>
</evidence>
<keyword evidence="3" id="KW-0677">Repeat</keyword>
<accession>A0A8S2YSH8</accession>
<dbReference type="PRINTS" id="PR00205">
    <property type="entry name" value="CADHERIN"/>
</dbReference>
<keyword evidence="4 7" id="KW-0106">Calcium</keyword>
<keyword evidence="2" id="KW-0812">Transmembrane</keyword>
<comment type="caution">
    <text evidence="9">The sequence shown here is derived from an EMBL/GenBank/DDBJ whole genome shotgun (WGS) entry which is preliminary data.</text>
</comment>
<dbReference type="InterPro" id="IPR015919">
    <property type="entry name" value="Cadherin-like_sf"/>
</dbReference>
<dbReference type="EMBL" id="CAJOBA010121006">
    <property type="protein sequence ID" value="CAF4579938.1"/>
    <property type="molecule type" value="Genomic_DNA"/>
</dbReference>
<dbReference type="PANTHER" id="PTHR24026:SF126">
    <property type="entry name" value="PROTOCADHERIN FAT 4"/>
    <property type="match status" value="1"/>
</dbReference>